<keyword evidence="1" id="KW-0812">Transmembrane</keyword>
<gene>
    <name evidence="2" type="ORF">EOI86_02755</name>
</gene>
<keyword evidence="3" id="KW-1185">Reference proteome</keyword>
<sequence length="96" mass="9324">MTASAAGATGVSIAAPAFPALADFKFAAFADLDLAALAFGVLAFAVLAFAVLAFAVFAFTAADFLDVDTGGAVSAVGGKSLGPKASSLVSMSIIMS</sequence>
<organism evidence="2 3">
    <name type="scientific">Hwanghaeella grinnelliae</name>
    <dbReference type="NCBI Taxonomy" id="2500179"/>
    <lineage>
        <taxon>Bacteria</taxon>
        <taxon>Pseudomonadati</taxon>
        <taxon>Pseudomonadota</taxon>
        <taxon>Alphaproteobacteria</taxon>
        <taxon>Rhodospirillales</taxon>
        <taxon>Rhodospirillaceae</taxon>
        <taxon>Hwanghaeella</taxon>
    </lineage>
</organism>
<evidence type="ECO:0000313" key="2">
    <source>
        <dbReference type="EMBL" id="RVU38233.1"/>
    </source>
</evidence>
<protein>
    <submittedName>
        <fullName evidence="2">Uncharacterized protein</fullName>
    </submittedName>
</protein>
<accession>A0A437QUR4</accession>
<dbReference type="Proteomes" id="UP000287447">
    <property type="component" value="Unassembled WGS sequence"/>
</dbReference>
<proteinExistence type="predicted"/>
<keyword evidence="1" id="KW-0472">Membrane</keyword>
<evidence type="ECO:0000313" key="3">
    <source>
        <dbReference type="Proteomes" id="UP000287447"/>
    </source>
</evidence>
<evidence type="ECO:0000256" key="1">
    <source>
        <dbReference type="SAM" id="Phobius"/>
    </source>
</evidence>
<reference evidence="3" key="1">
    <citation type="submission" date="2019-01" db="EMBL/GenBank/DDBJ databases">
        <title>Gri0909 isolated from a small marine red alga.</title>
        <authorList>
            <person name="Kim J."/>
            <person name="Jeong S.E."/>
            <person name="Jeon C.O."/>
        </authorList>
    </citation>
    <scope>NUCLEOTIDE SEQUENCE [LARGE SCALE GENOMIC DNA]</scope>
    <source>
        <strain evidence="3">Gri0909</strain>
    </source>
</reference>
<comment type="caution">
    <text evidence="2">The sequence shown here is derived from an EMBL/GenBank/DDBJ whole genome shotgun (WGS) entry which is preliminary data.</text>
</comment>
<dbReference type="EMBL" id="SADE01000001">
    <property type="protein sequence ID" value="RVU38233.1"/>
    <property type="molecule type" value="Genomic_DNA"/>
</dbReference>
<dbReference type="AlphaFoldDB" id="A0A437QUR4"/>
<name>A0A437QUR4_9PROT</name>
<keyword evidence="1" id="KW-1133">Transmembrane helix</keyword>
<feature type="transmembrane region" description="Helical" evidence="1">
    <location>
        <begin position="35"/>
        <end position="59"/>
    </location>
</feature>